<feature type="compositionally biased region" description="Basic and acidic residues" evidence="1">
    <location>
        <begin position="12"/>
        <end position="39"/>
    </location>
</feature>
<feature type="region of interest" description="Disordered" evidence="1">
    <location>
        <begin position="1"/>
        <end position="78"/>
    </location>
</feature>
<keyword evidence="3" id="KW-1185">Reference proteome</keyword>
<dbReference type="AlphaFoldDB" id="A0A4Z2HQ01"/>
<dbReference type="Proteomes" id="UP000314294">
    <property type="component" value="Unassembled WGS sequence"/>
</dbReference>
<sequence>MQGCDGTTLSRNKAEIRELLPAPDSRRRKEGGGTEEDHGRHRGLSRAYLPVESSVGTEEGQEPLDRSPSSSCSPGPTVAKAPFDVIHRTFPSLWCEVHELAHLRRLSWEMAVTVAGWHFGNPTWLCTRVALGYRAQRTVQR</sequence>
<feature type="compositionally biased region" description="Polar residues" evidence="1">
    <location>
        <begin position="1"/>
        <end position="11"/>
    </location>
</feature>
<evidence type="ECO:0000256" key="1">
    <source>
        <dbReference type="SAM" id="MobiDB-lite"/>
    </source>
</evidence>
<name>A0A4Z2HQ01_9TELE</name>
<evidence type="ECO:0000313" key="3">
    <source>
        <dbReference type="Proteomes" id="UP000314294"/>
    </source>
</evidence>
<evidence type="ECO:0000313" key="2">
    <source>
        <dbReference type="EMBL" id="TNN67073.1"/>
    </source>
</evidence>
<organism evidence="2 3">
    <name type="scientific">Liparis tanakae</name>
    <name type="common">Tanaka's snailfish</name>
    <dbReference type="NCBI Taxonomy" id="230148"/>
    <lineage>
        <taxon>Eukaryota</taxon>
        <taxon>Metazoa</taxon>
        <taxon>Chordata</taxon>
        <taxon>Craniata</taxon>
        <taxon>Vertebrata</taxon>
        <taxon>Euteleostomi</taxon>
        <taxon>Actinopterygii</taxon>
        <taxon>Neopterygii</taxon>
        <taxon>Teleostei</taxon>
        <taxon>Neoteleostei</taxon>
        <taxon>Acanthomorphata</taxon>
        <taxon>Eupercaria</taxon>
        <taxon>Perciformes</taxon>
        <taxon>Cottioidei</taxon>
        <taxon>Cottales</taxon>
        <taxon>Liparidae</taxon>
        <taxon>Liparis</taxon>
    </lineage>
</organism>
<gene>
    <name evidence="2" type="ORF">EYF80_022719</name>
</gene>
<comment type="caution">
    <text evidence="2">The sequence shown here is derived from an EMBL/GenBank/DDBJ whole genome shotgun (WGS) entry which is preliminary data.</text>
</comment>
<reference evidence="2 3" key="1">
    <citation type="submission" date="2019-03" db="EMBL/GenBank/DDBJ databases">
        <title>First draft genome of Liparis tanakae, snailfish: a comprehensive survey of snailfish specific genes.</title>
        <authorList>
            <person name="Kim W."/>
            <person name="Song I."/>
            <person name="Jeong J.-H."/>
            <person name="Kim D."/>
            <person name="Kim S."/>
            <person name="Ryu S."/>
            <person name="Song J.Y."/>
            <person name="Lee S.K."/>
        </authorList>
    </citation>
    <scope>NUCLEOTIDE SEQUENCE [LARGE SCALE GENOMIC DNA]</scope>
    <source>
        <tissue evidence="2">Muscle</tissue>
    </source>
</reference>
<dbReference type="EMBL" id="SRLO01000210">
    <property type="protein sequence ID" value="TNN67073.1"/>
    <property type="molecule type" value="Genomic_DNA"/>
</dbReference>
<accession>A0A4Z2HQ01</accession>
<protein>
    <submittedName>
        <fullName evidence="2">Uncharacterized protein</fullName>
    </submittedName>
</protein>
<proteinExistence type="predicted"/>